<evidence type="ECO:0000313" key="2">
    <source>
        <dbReference type="EMBL" id="TFU03693.1"/>
    </source>
</evidence>
<dbReference type="OrthoDB" id="7533449at2"/>
<reference evidence="2 3" key="1">
    <citation type="submission" date="2019-02" db="EMBL/GenBank/DDBJ databases">
        <title>Polymorphobacter sp. isolated from the lake at the Tibet of China.</title>
        <authorList>
            <person name="Li A."/>
        </authorList>
    </citation>
    <scope>NUCLEOTIDE SEQUENCE [LARGE SCALE GENOMIC DNA]</scope>
    <source>
        <strain evidence="2 3">DJ1R-1</strain>
    </source>
</reference>
<dbReference type="RefSeq" id="WP_135246285.1">
    <property type="nucleotide sequence ID" value="NZ_SIHO01000002.1"/>
</dbReference>
<evidence type="ECO:0000313" key="3">
    <source>
        <dbReference type="Proteomes" id="UP000297737"/>
    </source>
</evidence>
<dbReference type="AlphaFoldDB" id="A0A4Y9EPA5"/>
<keyword evidence="3" id="KW-1185">Reference proteome</keyword>
<accession>A0A4Y9EPA5</accession>
<evidence type="ECO:0000256" key="1">
    <source>
        <dbReference type="SAM" id="SignalP"/>
    </source>
</evidence>
<gene>
    <name evidence="2" type="ORF">EUV02_11130</name>
</gene>
<protein>
    <submittedName>
        <fullName evidence="2">Uncharacterized protein</fullName>
    </submittedName>
</protein>
<organism evidence="2 3">
    <name type="scientific">Glacieibacterium arshaanense</name>
    <dbReference type="NCBI Taxonomy" id="2511025"/>
    <lineage>
        <taxon>Bacteria</taxon>
        <taxon>Pseudomonadati</taxon>
        <taxon>Pseudomonadota</taxon>
        <taxon>Alphaproteobacteria</taxon>
        <taxon>Sphingomonadales</taxon>
        <taxon>Sphingosinicellaceae</taxon>
        <taxon>Glacieibacterium</taxon>
    </lineage>
</organism>
<dbReference type="EMBL" id="SIHO01000002">
    <property type="protein sequence ID" value="TFU03693.1"/>
    <property type="molecule type" value="Genomic_DNA"/>
</dbReference>
<comment type="caution">
    <text evidence="2">The sequence shown here is derived from an EMBL/GenBank/DDBJ whole genome shotgun (WGS) entry which is preliminary data.</text>
</comment>
<feature type="chain" id="PRO_5021384794" evidence="1">
    <location>
        <begin position="22"/>
        <end position="401"/>
    </location>
</feature>
<sequence length="401" mass="43032">MSAAHRILALALLALASTATAAEQTEADAYTRYELLDPASHKFRIVYDVTATTPGATRYFNPIRPGSTASNEHVTDRATGKPLAFAEVGAAEAIAGGIPDAKPDSRWIAVTLARPVPANGGEGRIRIDKTYEDARSYFTDGTTIVFKRDLGIKRNAVLLPAGYDLIASNVPSQLLQQPDGRLLVSFWNSMPSAATLELRAAPSRNRAPTVAPPETIDERAAQNREIVYYLRDPASHSFDLTHDYTETRAGTGHYLNIVRPGSTASNPSARDLDTGAPLTVKTLTGAAAIRAYEPDAKDLADTSTAILFTYAPLAPGTTKRLRISETYTDAGRYSLTNGALVWHRSLGRPANAVVLPAGWTPTNISVPATVSVEPDGRMRIDLINPRLDDIDVLITATRTGG</sequence>
<keyword evidence="1" id="KW-0732">Signal</keyword>
<proteinExistence type="predicted"/>
<feature type="signal peptide" evidence="1">
    <location>
        <begin position="1"/>
        <end position="21"/>
    </location>
</feature>
<name>A0A4Y9EPA5_9SPHN</name>
<dbReference type="Proteomes" id="UP000297737">
    <property type="component" value="Unassembled WGS sequence"/>
</dbReference>